<evidence type="ECO:0000313" key="2">
    <source>
        <dbReference type="Proteomes" id="UP000000763"/>
    </source>
</evidence>
<gene>
    <name evidence="1" type="primary">OJ1116_E03.16</name>
</gene>
<reference evidence="2" key="2">
    <citation type="journal article" date="2008" name="Nucleic Acids Res.">
        <title>The rice annotation project database (RAP-DB): 2008 update.</title>
        <authorList>
            <consortium name="The rice annotation project (RAP)"/>
        </authorList>
    </citation>
    <scope>GENOME REANNOTATION</scope>
    <source>
        <strain evidence="2">cv. Nipponbare</strain>
    </source>
</reference>
<organism evidence="1 2">
    <name type="scientific">Oryza sativa subsp. japonica</name>
    <name type="common">Rice</name>
    <dbReference type="NCBI Taxonomy" id="39947"/>
    <lineage>
        <taxon>Eukaryota</taxon>
        <taxon>Viridiplantae</taxon>
        <taxon>Streptophyta</taxon>
        <taxon>Embryophyta</taxon>
        <taxon>Tracheophyta</taxon>
        <taxon>Spermatophyta</taxon>
        <taxon>Magnoliopsida</taxon>
        <taxon>Liliopsida</taxon>
        <taxon>Poales</taxon>
        <taxon>Poaceae</taxon>
        <taxon>BOP clade</taxon>
        <taxon>Oryzoideae</taxon>
        <taxon>Oryzeae</taxon>
        <taxon>Oryzinae</taxon>
        <taxon>Oryza</taxon>
        <taxon>Oryza sativa</taxon>
    </lineage>
</organism>
<accession>Q6ZFQ4</accession>
<sequence length="123" mass="13028">MAAAALAAAALARPRCGAACASFLSFVHVRSTHFLVRSVVLVRSQAVARRQWRHQQRRRQWPRLWRRRQGGGRGMAAVAASVSMAAAAACGSGGGGCGAAVTSIMSLLTVIIDQFRPSILTKV</sequence>
<dbReference type="EMBL" id="AP004177">
    <property type="protein sequence ID" value="BAD15598.1"/>
    <property type="molecule type" value="Genomic_DNA"/>
</dbReference>
<reference evidence="2" key="1">
    <citation type="journal article" date="2005" name="Nature">
        <title>The map-based sequence of the rice genome.</title>
        <authorList>
            <consortium name="International rice genome sequencing project (IRGSP)"/>
            <person name="Matsumoto T."/>
            <person name="Wu J."/>
            <person name="Kanamori H."/>
            <person name="Katayose Y."/>
            <person name="Fujisawa M."/>
            <person name="Namiki N."/>
            <person name="Mizuno H."/>
            <person name="Yamamoto K."/>
            <person name="Antonio B.A."/>
            <person name="Baba T."/>
            <person name="Sakata K."/>
            <person name="Nagamura Y."/>
            <person name="Aoki H."/>
            <person name="Arikawa K."/>
            <person name="Arita K."/>
            <person name="Bito T."/>
            <person name="Chiden Y."/>
            <person name="Fujitsuka N."/>
            <person name="Fukunaka R."/>
            <person name="Hamada M."/>
            <person name="Harada C."/>
            <person name="Hayashi A."/>
            <person name="Hijishita S."/>
            <person name="Honda M."/>
            <person name="Hosokawa S."/>
            <person name="Ichikawa Y."/>
            <person name="Idonuma A."/>
            <person name="Iijima M."/>
            <person name="Ikeda M."/>
            <person name="Ikeno M."/>
            <person name="Ito K."/>
            <person name="Ito S."/>
            <person name="Ito T."/>
            <person name="Ito Y."/>
            <person name="Ito Y."/>
            <person name="Iwabuchi A."/>
            <person name="Kamiya K."/>
            <person name="Karasawa W."/>
            <person name="Kurita K."/>
            <person name="Katagiri S."/>
            <person name="Kikuta A."/>
            <person name="Kobayashi H."/>
            <person name="Kobayashi N."/>
            <person name="Machita K."/>
            <person name="Maehara T."/>
            <person name="Masukawa M."/>
            <person name="Mizubayashi T."/>
            <person name="Mukai Y."/>
            <person name="Nagasaki H."/>
            <person name="Nagata Y."/>
            <person name="Naito S."/>
            <person name="Nakashima M."/>
            <person name="Nakama Y."/>
            <person name="Nakamichi Y."/>
            <person name="Nakamura M."/>
            <person name="Meguro A."/>
            <person name="Negishi M."/>
            <person name="Ohta I."/>
            <person name="Ohta T."/>
            <person name="Okamoto M."/>
            <person name="Ono N."/>
            <person name="Saji S."/>
            <person name="Sakaguchi M."/>
            <person name="Sakai K."/>
            <person name="Shibata M."/>
            <person name="Shimokawa T."/>
            <person name="Song J."/>
            <person name="Takazaki Y."/>
            <person name="Terasawa K."/>
            <person name="Tsugane M."/>
            <person name="Tsuji K."/>
            <person name="Ueda S."/>
            <person name="Waki K."/>
            <person name="Yamagata H."/>
            <person name="Yamamoto M."/>
            <person name="Yamamoto S."/>
            <person name="Yamane H."/>
            <person name="Yoshiki S."/>
            <person name="Yoshihara R."/>
            <person name="Yukawa K."/>
            <person name="Zhong H."/>
            <person name="Yano M."/>
            <person name="Yuan Q."/>
            <person name="Ouyang S."/>
            <person name="Liu J."/>
            <person name="Jones K.M."/>
            <person name="Gansberger K."/>
            <person name="Moffat K."/>
            <person name="Hill J."/>
            <person name="Bera J."/>
            <person name="Fadrosh D."/>
            <person name="Jin S."/>
            <person name="Johri S."/>
            <person name="Kim M."/>
            <person name="Overton L."/>
            <person name="Reardon M."/>
            <person name="Tsitrin T."/>
            <person name="Vuong H."/>
            <person name="Weaver B."/>
            <person name="Ciecko A."/>
            <person name="Tallon L."/>
            <person name="Jackson J."/>
            <person name="Pai G."/>
            <person name="Aken S.V."/>
            <person name="Utterback T."/>
            <person name="Reidmuller S."/>
            <person name="Feldblyum T."/>
            <person name="Hsiao J."/>
            <person name="Zismann V."/>
            <person name="Iobst S."/>
            <person name="de Vazeille A.R."/>
            <person name="Buell C.R."/>
            <person name="Ying K."/>
            <person name="Li Y."/>
            <person name="Lu T."/>
            <person name="Huang Y."/>
            <person name="Zhao Q."/>
            <person name="Feng Q."/>
            <person name="Zhang L."/>
            <person name="Zhu J."/>
            <person name="Weng Q."/>
            <person name="Mu J."/>
            <person name="Lu Y."/>
            <person name="Fan D."/>
            <person name="Liu Y."/>
            <person name="Guan J."/>
            <person name="Zhang Y."/>
            <person name="Yu S."/>
            <person name="Liu X."/>
            <person name="Zhang Y."/>
            <person name="Hong G."/>
            <person name="Han B."/>
            <person name="Choisne N."/>
            <person name="Demange N."/>
            <person name="Orjeda G."/>
            <person name="Samain S."/>
            <person name="Cattolico L."/>
            <person name="Pelletier E."/>
            <person name="Couloux A."/>
            <person name="Segurens B."/>
            <person name="Wincker P."/>
            <person name="D'Hont A."/>
            <person name="Scarpelli C."/>
            <person name="Weissenbach J."/>
            <person name="Salanoubat M."/>
            <person name="Quetier F."/>
            <person name="Yu Y."/>
            <person name="Kim H.R."/>
            <person name="Rambo T."/>
            <person name="Currie J."/>
            <person name="Collura K."/>
            <person name="Luo M."/>
            <person name="Yang T."/>
            <person name="Ammiraju J.S.S."/>
            <person name="Engler F."/>
            <person name="Soderlund C."/>
            <person name="Wing R.A."/>
            <person name="Palmer L.E."/>
            <person name="de la Bastide M."/>
            <person name="Spiegel L."/>
            <person name="Nascimento L."/>
            <person name="Zutavern T."/>
            <person name="O'Shaughnessy A."/>
            <person name="Dike S."/>
            <person name="Dedhia N."/>
            <person name="Preston R."/>
            <person name="Balija V."/>
            <person name="McCombie W.R."/>
            <person name="Chow T."/>
            <person name="Chen H."/>
            <person name="Chung M."/>
            <person name="Chen C."/>
            <person name="Shaw J."/>
            <person name="Wu H."/>
            <person name="Hsiao K."/>
            <person name="Chao Y."/>
            <person name="Chu M."/>
            <person name="Cheng C."/>
            <person name="Hour A."/>
            <person name="Lee P."/>
            <person name="Lin S."/>
            <person name="Lin Y."/>
            <person name="Liou J."/>
            <person name="Liu S."/>
            <person name="Hsing Y."/>
            <person name="Raghuvanshi S."/>
            <person name="Mohanty A."/>
            <person name="Bharti A.K."/>
            <person name="Gaur A."/>
            <person name="Gupta V."/>
            <person name="Kumar D."/>
            <person name="Ravi V."/>
            <person name="Vij S."/>
            <person name="Kapur A."/>
            <person name="Khurana P."/>
            <person name="Khurana P."/>
            <person name="Khurana J.P."/>
            <person name="Tyagi A.K."/>
            <person name="Gaikwad K."/>
            <person name="Singh A."/>
            <person name="Dalal V."/>
            <person name="Srivastava S."/>
            <person name="Dixit A."/>
            <person name="Pal A.K."/>
            <person name="Ghazi I.A."/>
            <person name="Yadav M."/>
            <person name="Pandit A."/>
            <person name="Bhargava A."/>
            <person name="Sureshbabu K."/>
            <person name="Batra K."/>
            <person name="Sharma T.R."/>
            <person name="Mohapatra T."/>
            <person name="Singh N.K."/>
            <person name="Messing J."/>
            <person name="Nelson A.B."/>
            <person name="Fuks G."/>
            <person name="Kavchok S."/>
            <person name="Keizer G."/>
            <person name="Linton E."/>
            <person name="Llaca V."/>
            <person name="Song R."/>
            <person name="Tanyolac B."/>
            <person name="Young S."/>
            <person name="Ho-Il K."/>
            <person name="Hahn J.H."/>
            <person name="Sangsakoo G."/>
            <person name="Vanavichit A."/>
            <person name="de Mattos Luiz.A.T."/>
            <person name="Zimmer P.D."/>
            <person name="Malone G."/>
            <person name="Dellagostin O."/>
            <person name="de Oliveira A.C."/>
            <person name="Bevan M."/>
            <person name="Bancroft I."/>
            <person name="Minx P."/>
            <person name="Cordum H."/>
            <person name="Wilson R."/>
            <person name="Cheng Z."/>
            <person name="Jin W."/>
            <person name="Jiang J."/>
            <person name="Leong S.A."/>
            <person name="Iwama H."/>
            <person name="Gojobori T."/>
            <person name="Itoh T."/>
            <person name="Niimura Y."/>
            <person name="Fujii Y."/>
            <person name="Habara T."/>
            <person name="Sakai H."/>
            <person name="Sato Y."/>
            <person name="Wilson G."/>
            <person name="Kumar K."/>
            <person name="McCouch S."/>
            <person name="Juretic N."/>
            <person name="Hoen D."/>
            <person name="Wright S."/>
            <person name="Bruskiewich R."/>
            <person name="Bureau T."/>
            <person name="Miyao A."/>
            <person name="Hirochika H."/>
            <person name="Nishikawa T."/>
            <person name="Kadowaki K."/>
            <person name="Sugiura M."/>
            <person name="Burr B."/>
            <person name="Sasaki T."/>
        </authorList>
    </citation>
    <scope>NUCLEOTIDE SEQUENCE [LARGE SCALE GENOMIC DNA]</scope>
    <source>
        <strain evidence="2">cv. Nipponbare</strain>
    </source>
</reference>
<dbReference type="Proteomes" id="UP000000763">
    <property type="component" value="Chromosome 2"/>
</dbReference>
<dbReference type="AlphaFoldDB" id="Q6ZFQ4"/>
<protein>
    <submittedName>
        <fullName evidence="1">Uncharacterized protein</fullName>
    </submittedName>
</protein>
<evidence type="ECO:0000313" key="1">
    <source>
        <dbReference type="EMBL" id="BAD15598.1"/>
    </source>
</evidence>
<name>Q6ZFQ4_ORYSJ</name>
<proteinExistence type="predicted"/>